<dbReference type="Proteomes" id="UP001196843">
    <property type="component" value="Unassembled WGS sequence"/>
</dbReference>
<accession>A0ABS7HSD2</accession>
<protein>
    <submittedName>
        <fullName evidence="2">Uncharacterized protein</fullName>
    </submittedName>
</protein>
<gene>
    <name evidence="2" type="ORF">JNB62_15830</name>
</gene>
<dbReference type="RefSeq" id="WP_220301868.1">
    <property type="nucleotide sequence ID" value="NZ_JAEUAW010000015.1"/>
</dbReference>
<keyword evidence="3" id="KW-1185">Reference proteome</keyword>
<organism evidence="2 3">
    <name type="scientific">Microbacterium jejuense</name>
    <dbReference type="NCBI Taxonomy" id="1263637"/>
    <lineage>
        <taxon>Bacteria</taxon>
        <taxon>Bacillati</taxon>
        <taxon>Actinomycetota</taxon>
        <taxon>Actinomycetes</taxon>
        <taxon>Micrococcales</taxon>
        <taxon>Microbacteriaceae</taxon>
        <taxon>Microbacterium</taxon>
    </lineage>
</organism>
<feature type="region of interest" description="Disordered" evidence="1">
    <location>
        <begin position="87"/>
        <end position="119"/>
    </location>
</feature>
<dbReference type="EMBL" id="JAEUAW010000015">
    <property type="protein sequence ID" value="MBW9095156.1"/>
    <property type="molecule type" value="Genomic_DNA"/>
</dbReference>
<sequence>MTVQLPAGTQHGTPEGYAAGCRREKDCPATRDHGMCCLYAHVRSITDIRYHQARARDARPAAIARRLGITPPESTVIARQADVDEQFAGRPDNYRWKPRHPRTTPTPTPTPKELSLINI</sequence>
<proteinExistence type="predicted"/>
<reference evidence="2 3" key="1">
    <citation type="journal article" date="2021" name="MBio">
        <title>Poor Competitiveness of Bradyrhizobium in Pigeon Pea Root Colonization in Indian Soils.</title>
        <authorList>
            <person name="Chalasani D."/>
            <person name="Basu A."/>
            <person name="Pullabhotla S.V.S.R.N."/>
            <person name="Jorrin B."/>
            <person name="Neal A.L."/>
            <person name="Poole P.S."/>
            <person name="Podile A.R."/>
            <person name="Tkacz A."/>
        </authorList>
    </citation>
    <scope>NUCLEOTIDE SEQUENCE [LARGE SCALE GENOMIC DNA]</scope>
    <source>
        <strain evidence="2 3">HU14</strain>
    </source>
</reference>
<feature type="region of interest" description="Disordered" evidence="1">
    <location>
        <begin position="1"/>
        <end position="20"/>
    </location>
</feature>
<name>A0ABS7HSD2_9MICO</name>
<comment type="caution">
    <text evidence="2">The sequence shown here is derived from an EMBL/GenBank/DDBJ whole genome shotgun (WGS) entry which is preliminary data.</text>
</comment>
<evidence type="ECO:0000313" key="2">
    <source>
        <dbReference type="EMBL" id="MBW9095156.1"/>
    </source>
</evidence>
<evidence type="ECO:0000313" key="3">
    <source>
        <dbReference type="Proteomes" id="UP001196843"/>
    </source>
</evidence>
<evidence type="ECO:0000256" key="1">
    <source>
        <dbReference type="SAM" id="MobiDB-lite"/>
    </source>
</evidence>